<feature type="transmembrane region" description="Helical" evidence="6">
    <location>
        <begin position="202"/>
        <end position="223"/>
    </location>
</feature>
<evidence type="ECO:0000256" key="1">
    <source>
        <dbReference type="ARBA" id="ARBA00004651"/>
    </source>
</evidence>
<evidence type="ECO:0000256" key="6">
    <source>
        <dbReference type="SAM" id="Phobius"/>
    </source>
</evidence>
<protein>
    <submittedName>
        <fullName evidence="7">Lipopolysaccharide biosynthesis protein</fullName>
    </submittedName>
</protein>
<evidence type="ECO:0000256" key="4">
    <source>
        <dbReference type="ARBA" id="ARBA00022989"/>
    </source>
</evidence>
<evidence type="ECO:0000313" key="7">
    <source>
        <dbReference type="EMBL" id="WNL15942.1"/>
    </source>
</evidence>
<proteinExistence type="predicted"/>
<dbReference type="AlphaFoldDB" id="A0AA96CUM9"/>
<reference evidence="7" key="1">
    <citation type="submission" date="2023-09" db="EMBL/GenBank/DDBJ databases">
        <title>Arcobacter tbilisiensis sp. nov. isolated from chicken meat in Tbilisi, Georgia.</title>
        <authorList>
            <person name="Matthias R."/>
            <person name="Zautner A.E."/>
        </authorList>
    </citation>
    <scope>NUCLEOTIDE SEQUENCE</scope>
    <source>
        <strain evidence="7">LEO 107</strain>
    </source>
</reference>
<evidence type="ECO:0000256" key="2">
    <source>
        <dbReference type="ARBA" id="ARBA00022475"/>
    </source>
</evidence>
<feature type="transmembrane region" description="Helical" evidence="6">
    <location>
        <begin position="355"/>
        <end position="375"/>
    </location>
</feature>
<keyword evidence="3 6" id="KW-0812">Transmembrane</keyword>
<dbReference type="InterPro" id="IPR050833">
    <property type="entry name" value="Poly_Biosynth_Transport"/>
</dbReference>
<evidence type="ECO:0000256" key="3">
    <source>
        <dbReference type="ARBA" id="ARBA00022692"/>
    </source>
</evidence>
<feature type="transmembrane region" description="Helical" evidence="6">
    <location>
        <begin position="86"/>
        <end position="104"/>
    </location>
</feature>
<evidence type="ECO:0000256" key="5">
    <source>
        <dbReference type="ARBA" id="ARBA00023136"/>
    </source>
</evidence>
<feature type="transmembrane region" description="Helical" evidence="6">
    <location>
        <begin position="287"/>
        <end position="311"/>
    </location>
</feature>
<feature type="transmembrane region" description="Helical" evidence="6">
    <location>
        <begin position="44"/>
        <end position="65"/>
    </location>
</feature>
<keyword evidence="4 6" id="KW-1133">Transmembrane helix</keyword>
<feature type="transmembrane region" description="Helical" evidence="6">
    <location>
        <begin position="7"/>
        <end position="32"/>
    </location>
</feature>
<feature type="transmembrane region" description="Helical" evidence="6">
    <location>
        <begin position="148"/>
        <end position="167"/>
    </location>
</feature>
<feature type="transmembrane region" description="Helical" evidence="6">
    <location>
        <begin position="381"/>
        <end position="400"/>
    </location>
</feature>
<sequence length="430" mass="50024">MTIKSIAYFSFLYSGFSVVVKLLGFFLFLWIAKEVSFDDYGTFGLLYAIQIGISTFAIAGINEIIIGRLKKHKSFNKKRLLFAKSLVLFLIVSFITICILFIYLFITKIFIDYIILSIVILTAILMAFSNLQSQMYRLQESHKSALEFHALGPLLVFIFAIVCFYFYKNIESYFFGQLIGIFIFYVIMIFKKSIILKIYMNNNIKFDLISLFPFVVIAFFGWLSGYGNSLIINELFSVEDVAIFTFLITFASILQLVASSMNMVWSPRFYSIVHILKIEDVEKQNRLFYGIQSVILGIIGAFILVILPIFFSYMDGFAKYSNYYFELMFLFLGYILLPIWWHCSNYYLVFERGKDLRNIVIVTSIIGIAIWLILMLFFGKIGIYVGFFVQMLLRSVWIYIESRKHWNLKISYEGVIIGILITYFGYLSLG</sequence>
<dbReference type="EMBL" id="CP134846">
    <property type="protein sequence ID" value="WNL15942.1"/>
    <property type="molecule type" value="Genomic_DNA"/>
</dbReference>
<dbReference type="InterPro" id="IPR002797">
    <property type="entry name" value="Polysacc_synth"/>
</dbReference>
<feature type="transmembrane region" description="Helical" evidence="6">
    <location>
        <begin position="243"/>
        <end position="266"/>
    </location>
</feature>
<comment type="subcellular location">
    <subcellularLocation>
        <location evidence="1">Cell membrane</location>
        <topology evidence="1">Multi-pass membrane protein</topology>
    </subcellularLocation>
</comment>
<feature type="transmembrane region" description="Helical" evidence="6">
    <location>
        <begin position="412"/>
        <end position="429"/>
    </location>
</feature>
<feature type="transmembrane region" description="Helical" evidence="6">
    <location>
        <begin position="173"/>
        <end position="190"/>
    </location>
</feature>
<dbReference type="PANTHER" id="PTHR30250:SF11">
    <property type="entry name" value="O-ANTIGEN TRANSPORTER-RELATED"/>
    <property type="match status" value="1"/>
</dbReference>
<name>A0AA96CUM9_9BACT</name>
<dbReference type="GO" id="GO:0005886">
    <property type="term" value="C:plasma membrane"/>
    <property type="evidence" value="ECO:0007669"/>
    <property type="project" value="UniProtKB-SubCell"/>
</dbReference>
<dbReference type="Pfam" id="PF01943">
    <property type="entry name" value="Polysacc_synt"/>
    <property type="match status" value="1"/>
</dbReference>
<keyword evidence="5 6" id="KW-0472">Membrane</keyword>
<feature type="transmembrane region" description="Helical" evidence="6">
    <location>
        <begin position="110"/>
        <end position="128"/>
    </location>
</feature>
<keyword evidence="2" id="KW-1003">Cell membrane</keyword>
<accession>A0AA96CUM9</accession>
<dbReference type="PANTHER" id="PTHR30250">
    <property type="entry name" value="PST FAMILY PREDICTED COLANIC ACID TRANSPORTER"/>
    <property type="match status" value="1"/>
</dbReference>
<gene>
    <name evidence="7" type="ORF">RJG54_06845</name>
</gene>
<feature type="transmembrane region" description="Helical" evidence="6">
    <location>
        <begin position="323"/>
        <end position="343"/>
    </location>
</feature>
<organism evidence="7">
    <name type="scientific">Arcobacter sp. AZ-2023</name>
    <dbReference type="NCBI Taxonomy" id="3074453"/>
    <lineage>
        <taxon>Bacteria</taxon>
        <taxon>Pseudomonadati</taxon>
        <taxon>Campylobacterota</taxon>
        <taxon>Epsilonproteobacteria</taxon>
        <taxon>Campylobacterales</taxon>
        <taxon>Arcobacteraceae</taxon>
        <taxon>Arcobacter</taxon>
    </lineage>
</organism>